<dbReference type="EMBL" id="CP003495">
    <property type="protein sequence ID" value="AFY28117.1"/>
    <property type="molecule type" value="Genomic_DNA"/>
</dbReference>
<dbReference type="InterPro" id="IPR014729">
    <property type="entry name" value="Rossmann-like_a/b/a_fold"/>
</dbReference>
<dbReference type="NCBIfam" id="NF003786">
    <property type="entry name" value="PRK05379.1-2"/>
    <property type="match status" value="1"/>
</dbReference>
<dbReference type="AlphaFoldDB" id="K9P3X3"/>
<dbReference type="SUPFAM" id="SSF52374">
    <property type="entry name" value="Nucleotidylyl transferase"/>
    <property type="match status" value="1"/>
</dbReference>
<dbReference type="KEGG" id="cgc:Cyagr_0935"/>
<keyword evidence="1 5" id="KW-0808">Transferase</keyword>
<dbReference type="InterPro" id="IPR000086">
    <property type="entry name" value="NUDIX_hydrolase_dom"/>
</dbReference>
<dbReference type="PROSITE" id="PS51462">
    <property type="entry name" value="NUDIX"/>
    <property type="match status" value="1"/>
</dbReference>
<dbReference type="CDD" id="cd18873">
    <property type="entry name" value="NUDIX_NadM_like"/>
    <property type="match status" value="1"/>
</dbReference>
<protein>
    <submittedName>
        <fullName evidence="5">Cytidyltransferase-related enzyme</fullName>
    </submittedName>
</protein>
<name>K9P3X3_CYAGP</name>
<dbReference type="STRING" id="292564.Cyagr_0935"/>
<evidence type="ECO:0000256" key="3">
    <source>
        <dbReference type="ARBA" id="ARBA00022801"/>
    </source>
</evidence>
<dbReference type="Proteomes" id="UP000010388">
    <property type="component" value="Chromosome"/>
</dbReference>
<evidence type="ECO:0000259" key="4">
    <source>
        <dbReference type="PROSITE" id="PS51462"/>
    </source>
</evidence>
<sequence length="369" mass="41827">MTPSVDSLRRRAKSVGFAGEAGAISGILRFTMHHDVAILIGRFQPFHEGHFGLVEAALERADRLILLLGSHRCAPDTRNPWSSEEREAMIRAALPAAWQRRLEVIPIRDHLYSDNLWLAEVQQKVLTVTAEDERVLLIGHRKDRSTYYLDLFPQWDFQAVPLRSEVHATTIRHAYFSDADASEWAGCVPEAVRAFLTDYRETGRYRWLRQEADYIAGYRQLWSVAPYPPTFVTTDAVVVQSGHVLVVRRRVRPGQGLIALPGGYLNQQEPVVEGMLRELREETGLKVPRPVLEGSIADRHVFDAPGRSLRGRVITHAFLIQLKGGALPAVRGGDDAEKAFWMPLADIYAHEDSFFEDHVQIIQHFISRL</sequence>
<dbReference type="InterPro" id="IPR004821">
    <property type="entry name" value="Cyt_trans-like"/>
</dbReference>
<dbReference type="SUPFAM" id="SSF55811">
    <property type="entry name" value="Nudix"/>
    <property type="match status" value="1"/>
</dbReference>
<dbReference type="eggNOG" id="COG1056">
    <property type="taxonomic scope" value="Bacteria"/>
</dbReference>
<evidence type="ECO:0000256" key="1">
    <source>
        <dbReference type="ARBA" id="ARBA00022679"/>
    </source>
</evidence>
<dbReference type="InterPro" id="IPR015797">
    <property type="entry name" value="NUDIX_hydrolase-like_dom_sf"/>
</dbReference>
<keyword evidence="3" id="KW-0378">Hydrolase</keyword>
<evidence type="ECO:0000313" key="6">
    <source>
        <dbReference type="Proteomes" id="UP000010388"/>
    </source>
</evidence>
<accession>K9P3X3</accession>
<dbReference type="Pfam" id="PF00293">
    <property type="entry name" value="NUDIX"/>
    <property type="match status" value="1"/>
</dbReference>
<dbReference type="PATRIC" id="fig|292564.3.peg.888"/>
<evidence type="ECO:0000313" key="5">
    <source>
        <dbReference type="EMBL" id="AFY28117.1"/>
    </source>
</evidence>
<dbReference type="NCBIfam" id="NF003791">
    <property type="entry name" value="PRK05379.2-3"/>
    <property type="match status" value="1"/>
</dbReference>
<dbReference type="PANTHER" id="PTHR21342:SF0">
    <property type="entry name" value="BIFUNCTIONAL NMN ADENYLYLTRANSFERASE_NUDIX HYDROLASE"/>
    <property type="match status" value="1"/>
</dbReference>
<dbReference type="GO" id="GO:0016779">
    <property type="term" value="F:nucleotidyltransferase activity"/>
    <property type="evidence" value="ECO:0007669"/>
    <property type="project" value="UniProtKB-KW"/>
</dbReference>
<dbReference type="Gene3D" id="3.90.79.10">
    <property type="entry name" value="Nucleoside Triphosphate Pyrophosphohydrolase"/>
    <property type="match status" value="1"/>
</dbReference>
<keyword evidence="2" id="KW-0548">Nucleotidyltransferase</keyword>
<dbReference type="Gene3D" id="3.40.50.620">
    <property type="entry name" value="HUPs"/>
    <property type="match status" value="1"/>
</dbReference>
<organism evidence="5 6">
    <name type="scientific">Cyanobium gracile (strain ATCC 27147 / PCC 6307)</name>
    <dbReference type="NCBI Taxonomy" id="292564"/>
    <lineage>
        <taxon>Bacteria</taxon>
        <taxon>Bacillati</taxon>
        <taxon>Cyanobacteriota</taxon>
        <taxon>Cyanophyceae</taxon>
        <taxon>Synechococcales</taxon>
        <taxon>Prochlorococcaceae</taxon>
        <taxon>Cyanobium</taxon>
    </lineage>
</organism>
<dbReference type="PANTHER" id="PTHR21342">
    <property type="entry name" value="PHOSPHOPANTETHEINE ADENYLYLTRANSFERASE"/>
    <property type="match status" value="1"/>
</dbReference>
<dbReference type="Pfam" id="PF01467">
    <property type="entry name" value="CTP_transf_like"/>
    <property type="match status" value="1"/>
</dbReference>
<reference evidence="6" key="1">
    <citation type="journal article" date="2013" name="Proc. Natl. Acad. Sci. U.S.A.">
        <title>Improving the coverage of the cyanobacterial phylum using diversity-driven genome sequencing.</title>
        <authorList>
            <person name="Shih P.M."/>
            <person name="Wu D."/>
            <person name="Latifi A."/>
            <person name="Axen S.D."/>
            <person name="Fewer D.P."/>
            <person name="Talla E."/>
            <person name="Calteau A."/>
            <person name="Cai F."/>
            <person name="Tandeau de Marsac N."/>
            <person name="Rippka R."/>
            <person name="Herdman M."/>
            <person name="Sivonen K."/>
            <person name="Coursin T."/>
            <person name="Laurent T."/>
            <person name="Goodwin L."/>
            <person name="Nolan M."/>
            <person name="Davenport K.W."/>
            <person name="Han C.S."/>
            <person name="Rubin E.M."/>
            <person name="Eisen J.A."/>
            <person name="Woyke T."/>
            <person name="Gugger M."/>
            <person name="Kerfeld C.A."/>
        </authorList>
    </citation>
    <scope>NUCLEOTIDE SEQUENCE [LARGE SCALE GENOMIC DNA]</scope>
    <source>
        <strain evidence="6">ATCC 27147 / PCC 6307</strain>
    </source>
</reference>
<dbReference type="GO" id="GO:0016787">
    <property type="term" value="F:hydrolase activity"/>
    <property type="evidence" value="ECO:0007669"/>
    <property type="project" value="UniProtKB-KW"/>
</dbReference>
<dbReference type="PROSITE" id="PS00893">
    <property type="entry name" value="NUDIX_BOX"/>
    <property type="match status" value="1"/>
</dbReference>
<dbReference type="eggNOG" id="COG1051">
    <property type="taxonomic scope" value="Bacteria"/>
</dbReference>
<proteinExistence type="predicted"/>
<gene>
    <name evidence="5" type="ordered locus">Cyagr_0935</name>
</gene>
<evidence type="ECO:0000256" key="2">
    <source>
        <dbReference type="ARBA" id="ARBA00022695"/>
    </source>
</evidence>
<feature type="domain" description="Nudix hydrolase" evidence="4">
    <location>
        <begin position="229"/>
        <end position="365"/>
    </location>
</feature>
<dbReference type="NCBIfam" id="TIGR00125">
    <property type="entry name" value="cyt_tran_rel"/>
    <property type="match status" value="1"/>
</dbReference>
<dbReference type="InterPro" id="IPR020084">
    <property type="entry name" value="NUDIX_hydrolase_CS"/>
</dbReference>
<dbReference type="HOGENOM" id="CLU_068406_0_0_3"/>
<dbReference type="NCBIfam" id="NF003788">
    <property type="entry name" value="PRK05379.1-5"/>
    <property type="match status" value="1"/>
</dbReference>